<dbReference type="EMBL" id="LFZN01000294">
    <property type="protein sequence ID" value="KXS94398.1"/>
    <property type="molecule type" value="Genomic_DNA"/>
</dbReference>
<proteinExistence type="predicted"/>
<feature type="compositionally biased region" description="Low complexity" evidence="1">
    <location>
        <begin position="381"/>
        <end position="390"/>
    </location>
</feature>
<feature type="compositionally biased region" description="Polar residues" evidence="1">
    <location>
        <begin position="231"/>
        <end position="240"/>
    </location>
</feature>
<feature type="region of interest" description="Disordered" evidence="1">
    <location>
        <begin position="37"/>
        <end position="67"/>
    </location>
</feature>
<dbReference type="AlphaFoldDB" id="A0A139GW74"/>
<evidence type="ECO:0000256" key="2">
    <source>
        <dbReference type="SAM" id="SignalP"/>
    </source>
</evidence>
<reference evidence="3 4" key="1">
    <citation type="submission" date="2015-07" db="EMBL/GenBank/DDBJ databases">
        <title>Comparative genomics of the Sigatoka disease complex on banana suggests a link between parallel evolutionary changes in Pseudocercospora fijiensis and Pseudocercospora eumusae and increased virulence on the banana host.</title>
        <authorList>
            <person name="Chang T.-C."/>
            <person name="Salvucci A."/>
            <person name="Crous P.W."/>
            <person name="Stergiopoulos I."/>
        </authorList>
    </citation>
    <scope>NUCLEOTIDE SEQUENCE [LARGE SCALE GENOMIC DNA]</scope>
    <source>
        <strain evidence="3 4">CBS 114824</strain>
    </source>
</reference>
<keyword evidence="4" id="KW-1185">Reference proteome</keyword>
<organism evidence="3 4">
    <name type="scientific">Pseudocercospora eumusae</name>
    <dbReference type="NCBI Taxonomy" id="321146"/>
    <lineage>
        <taxon>Eukaryota</taxon>
        <taxon>Fungi</taxon>
        <taxon>Dikarya</taxon>
        <taxon>Ascomycota</taxon>
        <taxon>Pezizomycotina</taxon>
        <taxon>Dothideomycetes</taxon>
        <taxon>Dothideomycetidae</taxon>
        <taxon>Mycosphaerellales</taxon>
        <taxon>Mycosphaerellaceae</taxon>
        <taxon>Pseudocercospora</taxon>
    </lineage>
</organism>
<feature type="region of interest" description="Disordered" evidence="1">
    <location>
        <begin position="84"/>
        <end position="135"/>
    </location>
</feature>
<accession>A0A139GW74</accession>
<feature type="compositionally biased region" description="Polar residues" evidence="1">
    <location>
        <begin position="37"/>
        <end position="52"/>
    </location>
</feature>
<name>A0A139GW74_9PEZI</name>
<evidence type="ECO:0000313" key="3">
    <source>
        <dbReference type="EMBL" id="KXS94398.1"/>
    </source>
</evidence>
<evidence type="ECO:0000256" key="1">
    <source>
        <dbReference type="SAM" id="MobiDB-lite"/>
    </source>
</evidence>
<gene>
    <name evidence="3" type="ORF">AC578_7791</name>
</gene>
<feature type="compositionally biased region" description="Basic and acidic residues" evidence="1">
    <location>
        <begin position="420"/>
        <end position="433"/>
    </location>
</feature>
<feature type="signal peptide" evidence="2">
    <location>
        <begin position="1"/>
        <end position="19"/>
    </location>
</feature>
<sequence>MHIALLMVICIFFLAALTAYHTTATYNSIMDKHTQQRLGDNTDSMPATQAPASQEDDSNVDLHTSEAPLPDAFRQDASMAYRYASPTGPRHPLLQRSRPSETSPPRPPSPPPSPRPRAREIASLPPSGPNLVQEGDDLGHYDLAHDIYCNVRDFIGQLSKASLDAVAAELQPQLDRLAHLIEAGNPDAEDPTRPGRLVIDGSRVSRRTKTSGFGESPDRKSLPKPLEATSDAFQPRSTALNDREEVDPWQLDGSNAAKLKTTPSRKRRASITRSVEDTADGSPKPPEYYLAKVRNPPGPGAEASPGSRKSPRKSSEGVQLSTKDDGKWKAVGSPKSASGDRMDVDNTSPKAKASIPPVSRLERPGTPVPGQKPSPEERYTSDSITISSTIPNGGSSTPITFYSHRETPTAQKDFVNKQFEMQRNDENSRQPTW</sequence>
<comment type="caution">
    <text evidence="3">The sequence shown here is derived from an EMBL/GenBank/DDBJ whole genome shotgun (WGS) entry which is preliminary data.</text>
</comment>
<dbReference type="Proteomes" id="UP000070133">
    <property type="component" value="Unassembled WGS sequence"/>
</dbReference>
<feature type="compositionally biased region" description="Polar residues" evidence="1">
    <location>
        <begin position="391"/>
        <end position="400"/>
    </location>
</feature>
<keyword evidence="2" id="KW-0732">Signal</keyword>
<feature type="chain" id="PRO_5007806108" evidence="2">
    <location>
        <begin position="20"/>
        <end position="433"/>
    </location>
</feature>
<protein>
    <submittedName>
        <fullName evidence="3">Uncharacterized protein</fullName>
    </submittedName>
</protein>
<evidence type="ECO:0000313" key="4">
    <source>
        <dbReference type="Proteomes" id="UP000070133"/>
    </source>
</evidence>
<feature type="region of interest" description="Disordered" evidence="1">
    <location>
        <begin position="183"/>
        <end position="433"/>
    </location>
</feature>
<feature type="compositionally biased region" description="Pro residues" evidence="1">
    <location>
        <begin position="102"/>
        <end position="115"/>
    </location>
</feature>